<proteinExistence type="predicted"/>
<dbReference type="InterPro" id="IPR015943">
    <property type="entry name" value="WD40/YVTN_repeat-like_dom_sf"/>
</dbReference>
<organism evidence="6 7">
    <name type="scientific">Platanthera guangdongensis</name>
    <dbReference type="NCBI Taxonomy" id="2320717"/>
    <lineage>
        <taxon>Eukaryota</taxon>
        <taxon>Viridiplantae</taxon>
        <taxon>Streptophyta</taxon>
        <taxon>Embryophyta</taxon>
        <taxon>Tracheophyta</taxon>
        <taxon>Spermatophyta</taxon>
        <taxon>Magnoliopsida</taxon>
        <taxon>Liliopsida</taxon>
        <taxon>Asparagales</taxon>
        <taxon>Orchidaceae</taxon>
        <taxon>Orchidoideae</taxon>
        <taxon>Orchideae</taxon>
        <taxon>Orchidinae</taxon>
        <taxon>Platanthera</taxon>
    </lineage>
</organism>
<dbReference type="PROSITE" id="PS00678">
    <property type="entry name" value="WD_REPEATS_1"/>
    <property type="match status" value="1"/>
</dbReference>
<dbReference type="InterPro" id="IPR019775">
    <property type="entry name" value="WD40_repeat_CS"/>
</dbReference>
<feature type="region of interest" description="Disordered" evidence="4">
    <location>
        <begin position="1"/>
        <end position="21"/>
    </location>
</feature>
<dbReference type="PROSITE" id="PS50082">
    <property type="entry name" value="WD_REPEATS_2"/>
    <property type="match status" value="1"/>
</dbReference>
<evidence type="ECO:0000256" key="2">
    <source>
        <dbReference type="ARBA" id="ARBA00022737"/>
    </source>
</evidence>
<comment type="caution">
    <text evidence="6">The sequence shown here is derived from an EMBL/GenBank/DDBJ whole genome shotgun (WGS) entry which is preliminary data.</text>
</comment>
<dbReference type="InterPro" id="IPR036322">
    <property type="entry name" value="WD40_repeat_dom_sf"/>
</dbReference>
<name>A0ABR2MQB4_9ASPA</name>
<evidence type="ECO:0000256" key="1">
    <source>
        <dbReference type="ARBA" id="ARBA00022574"/>
    </source>
</evidence>
<dbReference type="SUPFAM" id="SSF50978">
    <property type="entry name" value="WD40 repeat-like"/>
    <property type="match status" value="1"/>
</dbReference>
<protein>
    <submittedName>
        <fullName evidence="6">Topless-related protein 1</fullName>
    </submittedName>
</protein>
<dbReference type="Gene3D" id="2.130.10.10">
    <property type="entry name" value="YVTN repeat-like/Quinoprotein amine dehydrogenase"/>
    <property type="match status" value="2"/>
</dbReference>
<dbReference type="Proteomes" id="UP001412067">
    <property type="component" value="Unassembled WGS sequence"/>
</dbReference>
<reference evidence="6 7" key="1">
    <citation type="journal article" date="2022" name="Nat. Plants">
        <title>Genomes of leafy and leafless Platanthera orchids illuminate the evolution of mycoheterotrophy.</title>
        <authorList>
            <person name="Li M.H."/>
            <person name="Liu K.W."/>
            <person name="Li Z."/>
            <person name="Lu H.C."/>
            <person name="Ye Q.L."/>
            <person name="Zhang D."/>
            <person name="Wang J.Y."/>
            <person name="Li Y.F."/>
            <person name="Zhong Z.M."/>
            <person name="Liu X."/>
            <person name="Yu X."/>
            <person name="Liu D.K."/>
            <person name="Tu X.D."/>
            <person name="Liu B."/>
            <person name="Hao Y."/>
            <person name="Liao X.Y."/>
            <person name="Jiang Y.T."/>
            <person name="Sun W.H."/>
            <person name="Chen J."/>
            <person name="Chen Y.Q."/>
            <person name="Ai Y."/>
            <person name="Zhai J.W."/>
            <person name="Wu S.S."/>
            <person name="Zhou Z."/>
            <person name="Hsiao Y.Y."/>
            <person name="Wu W.L."/>
            <person name="Chen Y.Y."/>
            <person name="Lin Y.F."/>
            <person name="Hsu J.L."/>
            <person name="Li C.Y."/>
            <person name="Wang Z.W."/>
            <person name="Zhao X."/>
            <person name="Zhong W.Y."/>
            <person name="Ma X.K."/>
            <person name="Ma L."/>
            <person name="Huang J."/>
            <person name="Chen G.Z."/>
            <person name="Huang M.Z."/>
            <person name="Huang L."/>
            <person name="Peng D.H."/>
            <person name="Luo Y.B."/>
            <person name="Zou S.Q."/>
            <person name="Chen S.P."/>
            <person name="Lan S."/>
            <person name="Tsai W.C."/>
            <person name="Van de Peer Y."/>
            <person name="Liu Z.J."/>
        </authorList>
    </citation>
    <scope>NUCLEOTIDE SEQUENCE [LARGE SCALE GENOMIC DNA]</scope>
    <source>
        <strain evidence="6">Lor288</strain>
    </source>
</reference>
<feature type="domain" description="CTLH" evidence="5">
    <location>
        <begin position="58"/>
        <end position="115"/>
    </location>
</feature>
<gene>
    <name evidence="6" type="primary">TPR1</name>
    <name evidence="6" type="ORF">KSP40_PGU006600</name>
</gene>
<keyword evidence="2" id="KW-0677">Repeat</keyword>
<evidence type="ECO:0000259" key="5">
    <source>
        <dbReference type="PROSITE" id="PS50897"/>
    </source>
</evidence>
<dbReference type="PROSITE" id="PS50897">
    <property type="entry name" value="CTLH"/>
    <property type="match status" value="1"/>
</dbReference>
<keyword evidence="1 3" id="KW-0853">WD repeat</keyword>
<sequence length="648" mass="74119">MRSSEFPHPARAGGASTMPSEEDKRRFRKALMYLIIQFLKEEKFEETVHMLEQESALYFDMNHFVEMVGAGNWDELERYLLGFTRLEDNEQSMKIFFLIRRQKYLEALERKELSNATEIVMNDLKVFAANDEDQFKGLTNLLTLENIREDEEFKDCGDTKSMRALLLPELKKMIELNPMFLGKLQFPNITKSRLKALISLSNPNMDPCSVAGALKWAPPLRISEAALPRTESSTSRDKQSINDLPKYEVAALFQGYTVTSIDFHPSQPTLLLVGTGCGDISVWEVSNNKMLAHLKFKLWKHYAISTVIQFTLAKYPSVSVNRVRWSDDGKYCCVAYSKNLMHVFMFHDRKELLLHLEEVDSHIGGVNDIGFWKPNKEFFIVTCGDDKTIKVWDANTGELRRSYEGHEGPVYSICPRSTENANFIISTSIDGKIMFWLYSKPGSEWVFKAPGQYCTCLSYSADGRRLFSSGYTEDGDTYIAELSEKECFIKREYSGLGKGLKNFLPHHVQFDTARSKLLAVGDEFMIKFWDVENANILTTVDANYLLPMCPRLCFNKLGSLLAVSTNNKDAEVVLILRLRLGDLFAPVKRLRSHEPDLFMRLSYKLFIFWTTFANEKINPKFLQPSAISSLEAINRVIIDHGSSVALVN</sequence>
<dbReference type="SMART" id="SM00320">
    <property type="entry name" value="WD40"/>
    <property type="match status" value="5"/>
</dbReference>
<evidence type="ECO:0000256" key="4">
    <source>
        <dbReference type="SAM" id="MobiDB-lite"/>
    </source>
</evidence>
<dbReference type="InterPro" id="IPR054080">
    <property type="entry name" value="TPR1-like_2nd"/>
</dbReference>
<dbReference type="Pfam" id="PF21889">
    <property type="entry name" value="TPR1-like_2nd"/>
    <property type="match status" value="1"/>
</dbReference>
<evidence type="ECO:0000313" key="7">
    <source>
        <dbReference type="Proteomes" id="UP001412067"/>
    </source>
</evidence>
<dbReference type="PROSITE" id="PS50896">
    <property type="entry name" value="LISH"/>
    <property type="match status" value="1"/>
</dbReference>
<keyword evidence="7" id="KW-1185">Reference proteome</keyword>
<dbReference type="Pfam" id="PF00400">
    <property type="entry name" value="WD40"/>
    <property type="match status" value="2"/>
</dbReference>
<dbReference type="InterPro" id="IPR001680">
    <property type="entry name" value="WD40_rpt"/>
</dbReference>
<dbReference type="InterPro" id="IPR027728">
    <property type="entry name" value="Topless_fam"/>
</dbReference>
<dbReference type="InterPro" id="IPR006594">
    <property type="entry name" value="LisH"/>
</dbReference>
<dbReference type="EMBL" id="JBBWWR010000006">
    <property type="protein sequence ID" value="KAK8965661.1"/>
    <property type="molecule type" value="Genomic_DNA"/>
</dbReference>
<feature type="repeat" description="WD" evidence="3">
    <location>
        <begin position="359"/>
        <end position="402"/>
    </location>
</feature>
<dbReference type="PANTHER" id="PTHR44083">
    <property type="entry name" value="TOPLESS-RELATED PROTEIN 1-RELATED"/>
    <property type="match status" value="1"/>
</dbReference>
<evidence type="ECO:0000256" key="3">
    <source>
        <dbReference type="PROSITE-ProRule" id="PRU00221"/>
    </source>
</evidence>
<accession>A0ABR2MQB4</accession>
<dbReference type="PANTHER" id="PTHR44083:SF45">
    <property type="entry name" value="TOPLESS-RELATED PROTEIN 1"/>
    <property type="match status" value="1"/>
</dbReference>
<dbReference type="SMART" id="SM00668">
    <property type="entry name" value="CTLH"/>
    <property type="match status" value="1"/>
</dbReference>
<dbReference type="InterPro" id="IPR006595">
    <property type="entry name" value="CTLH_C"/>
</dbReference>
<evidence type="ECO:0000313" key="6">
    <source>
        <dbReference type="EMBL" id="KAK8965661.1"/>
    </source>
</evidence>